<dbReference type="Proteomes" id="UP000199184">
    <property type="component" value="Unassembled WGS sequence"/>
</dbReference>
<evidence type="ECO:0000313" key="2">
    <source>
        <dbReference type="Proteomes" id="UP000199184"/>
    </source>
</evidence>
<keyword evidence="2" id="KW-1185">Reference proteome</keyword>
<organism evidence="1 2">
    <name type="scientific">Bradyrhizobium shewense</name>
    <dbReference type="NCBI Taxonomy" id="1761772"/>
    <lineage>
        <taxon>Bacteria</taxon>
        <taxon>Pseudomonadati</taxon>
        <taxon>Pseudomonadota</taxon>
        <taxon>Alphaproteobacteria</taxon>
        <taxon>Hyphomicrobiales</taxon>
        <taxon>Nitrobacteraceae</taxon>
        <taxon>Bradyrhizobium</taxon>
    </lineage>
</organism>
<name>A0A1C3XS60_9BRAD</name>
<proteinExistence type="predicted"/>
<evidence type="ECO:0000313" key="1">
    <source>
        <dbReference type="EMBL" id="SCB55099.1"/>
    </source>
</evidence>
<reference evidence="2" key="1">
    <citation type="submission" date="2016-08" db="EMBL/GenBank/DDBJ databases">
        <authorList>
            <person name="Varghese N."/>
            <person name="Submissions Spin"/>
        </authorList>
    </citation>
    <scope>NUCLEOTIDE SEQUENCE [LARGE SCALE GENOMIC DNA]</scope>
    <source>
        <strain evidence="2">ERR11</strain>
    </source>
</reference>
<protein>
    <submittedName>
        <fullName evidence="1">Uncharacterized protein</fullName>
    </submittedName>
</protein>
<dbReference type="AlphaFoldDB" id="A0A1C3XS60"/>
<accession>A0A1C3XS60</accession>
<dbReference type="EMBL" id="FMAI01000034">
    <property type="protein sequence ID" value="SCB55099.1"/>
    <property type="molecule type" value="Genomic_DNA"/>
</dbReference>
<sequence length="53" mass="6230">MKKTQRYTPWIPASSIPLPAKGIVVPARPRWFQEVKHDRYRPPVRLITRGGYN</sequence>
<gene>
    <name evidence="1" type="ORF">GA0061098_103474</name>
</gene>